<evidence type="ECO:0000259" key="3">
    <source>
        <dbReference type="Pfam" id="PF02230"/>
    </source>
</evidence>
<dbReference type="PANTHER" id="PTHR10655">
    <property type="entry name" value="LYSOPHOSPHOLIPASE-RELATED"/>
    <property type="match status" value="1"/>
</dbReference>
<evidence type="ECO:0000313" key="4">
    <source>
        <dbReference type="EMBL" id="MCO5723623.1"/>
    </source>
</evidence>
<comment type="caution">
    <text evidence="4">The sequence shown here is derived from an EMBL/GenBank/DDBJ whole genome shotgun (WGS) entry which is preliminary data.</text>
</comment>
<dbReference type="RefSeq" id="WP_252739994.1">
    <property type="nucleotide sequence ID" value="NZ_JAMXIB010000001.1"/>
</dbReference>
<comment type="similarity">
    <text evidence="1">Belongs to the AB hydrolase superfamily. AB hydrolase 2 family.</text>
</comment>
<dbReference type="SUPFAM" id="SSF53474">
    <property type="entry name" value="alpha/beta-Hydrolases"/>
    <property type="match status" value="1"/>
</dbReference>
<evidence type="ECO:0000256" key="2">
    <source>
        <dbReference type="ARBA" id="ARBA00022801"/>
    </source>
</evidence>
<dbReference type="EMBL" id="JAMXIB010000001">
    <property type="protein sequence ID" value="MCO5723623.1"/>
    <property type="molecule type" value="Genomic_DNA"/>
</dbReference>
<proteinExistence type="inferred from homology"/>
<keyword evidence="5" id="KW-1185">Reference proteome</keyword>
<organism evidence="4 5">
    <name type="scientific">Robiginitalea marina</name>
    <dbReference type="NCBI Taxonomy" id="2954105"/>
    <lineage>
        <taxon>Bacteria</taxon>
        <taxon>Pseudomonadati</taxon>
        <taxon>Bacteroidota</taxon>
        <taxon>Flavobacteriia</taxon>
        <taxon>Flavobacteriales</taxon>
        <taxon>Flavobacteriaceae</taxon>
        <taxon>Robiginitalea</taxon>
    </lineage>
</organism>
<evidence type="ECO:0000313" key="5">
    <source>
        <dbReference type="Proteomes" id="UP001206312"/>
    </source>
</evidence>
<name>A0ABT1AWA6_9FLAO</name>
<keyword evidence="2 4" id="KW-0378">Hydrolase</keyword>
<dbReference type="Pfam" id="PF02230">
    <property type="entry name" value="Abhydrolase_2"/>
    <property type="match status" value="1"/>
</dbReference>
<sequence>MISKPGPALFMLHGYGSNEEDLFSFASELPGDLHIFSLRAPYRLEPFGHAWYAIDFSASRGKWNDVEQAIASRDLVLETIDRAIEAYGLDPGRISLLGFSQGSILSYALALSYPSRIKSVIALSGYLDPAMLPPGFASNDLGSLNIYASHGETDMVIPVSWARNTSEFLKELGVKHQYEEYPVGHGVCPENLYSFREWMNGRY</sequence>
<dbReference type="InterPro" id="IPR050565">
    <property type="entry name" value="LYPA1-2/EST-like"/>
</dbReference>
<dbReference type="InterPro" id="IPR003140">
    <property type="entry name" value="PLipase/COase/thioEstase"/>
</dbReference>
<gene>
    <name evidence="4" type="ORF">NG653_02060</name>
</gene>
<feature type="domain" description="Phospholipase/carboxylesterase/thioesterase" evidence="3">
    <location>
        <begin position="6"/>
        <end position="198"/>
    </location>
</feature>
<accession>A0ABT1AWA6</accession>
<reference evidence="4 5" key="1">
    <citation type="submission" date="2022-06" db="EMBL/GenBank/DDBJ databases">
        <authorList>
            <person name="Xuan X."/>
        </authorList>
    </citation>
    <scope>NUCLEOTIDE SEQUENCE [LARGE SCALE GENOMIC DNA]</scope>
    <source>
        <strain evidence="4 5">2V75</strain>
    </source>
</reference>
<dbReference type="GO" id="GO:0016787">
    <property type="term" value="F:hydrolase activity"/>
    <property type="evidence" value="ECO:0007669"/>
    <property type="project" value="UniProtKB-KW"/>
</dbReference>
<dbReference type="PANTHER" id="PTHR10655:SF17">
    <property type="entry name" value="LYSOPHOSPHOLIPASE-LIKE PROTEIN 1"/>
    <property type="match status" value="1"/>
</dbReference>
<dbReference type="InterPro" id="IPR029058">
    <property type="entry name" value="AB_hydrolase_fold"/>
</dbReference>
<dbReference type="Gene3D" id="3.40.50.1820">
    <property type="entry name" value="alpha/beta hydrolase"/>
    <property type="match status" value="1"/>
</dbReference>
<protein>
    <submittedName>
        <fullName evidence="4">Alpha/beta fold hydrolase</fullName>
    </submittedName>
</protein>
<evidence type="ECO:0000256" key="1">
    <source>
        <dbReference type="ARBA" id="ARBA00006499"/>
    </source>
</evidence>
<dbReference type="Proteomes" id="UP001206312">
    <property type="component" value="Unassembled WGS sequence"/>
</dbReference>